<dbReference type="GO" id="GO:0006325">
    <property type="term" value="P:chromatin organization"/>
    <property type="evidence" value="ECO:0007669"/>
    <property type="project" value="UniProtKB-KW"/>
</dbReference>
<feature type="domain" description="FCS-type" evidence="13">
    <location>
        <begin position="167"/>
        <end position="202"/>
    </location>
</feature>
<dbReference type="KEGG" id="vde:111254257"/>
<feature type="repeat" description="MBT" evidence="11">
    <location>
        <begin position="347"/>
        <end position="447"/>
    </location>
</feature>
<feature type="repeat" description="MBT" evidence="11">
    <location>
        <begin position="453"/>
        <end position="563"/>
    </location>
</feature>
<evidence type="ECO:0000256" key="6">
    <source>
        <dbReference type="ARBA" id="ARBA00022853"/>
    </source>
</evidence>
<dbReference type="InParanoid" id="A0A7M7KQZ6"/>
<evidence type="ECO:0000256" key="1">
    <source>
        <dbReference type="ARBA" id="ARBA00004123"/>
    </source>
</evidence>
<dbReference type="InterPro" id="IPR038603">
    <property type="entry name" value="Znf_FCS_sf"/>
</dbReference>
<dbReference type="PROSITE" id="PS00430">
    <property type="entry name" value="TONB_DEPENDENT_REC_1"/>
    <property type="match status" value="1"/>
</dbReference>
<dbReference type="PROSITE" id="PS51079">
    <property type="entry name" value="MBT"/>
    <property type="match status" value="4"/>
</dbReference>
<name>A0A7M7KQZ6_VARDE</name>
<feature type="region of interest" description="Disordered" evidence="12">
    <location>
        <begin position="678"/>
        <end position="744"/>
    </location>
</feature>
<evidence type="ECO:0000256" key="5">
    <source>
        <dbReference type="ARBA" id="ARBA00022833"/>
    </source>
</evidence>
<evidence type="ECO:0000256" key="10">
    <source>
        <dbReference type="PROSITE-ProRule" id="PRU00367"/>
    </source>
</evidence>
<dbReference type="Gene3D" id="2.30.30.140">
    <property type="match status" value="4"/>
</dbReference>
<evidence type="ECO:0000256" key="4">
    <source>
        <dbReference type="ARBA" id="ARBA00022771"/>
    </source>
</evidence>
<evidence type="ECO:0000256" key="8">
    <source>
        <dbReference type="ARBA" id="ARBA00023163"/>
    </source>
</evidence>
<keyword evidence="8" id="KW-0804">Transcription</keyword>
<dbReference type="SUPFAM" id="SSF63748">
    <property type="entry name" value="Tudor/PWWP/MBT"/>
    <property type="match status" value="4"/>
</dbReference>
<proteinExistence type="predicted"/>
<feature type="repeat" description="MBT" evidence="11">
    <location>
        <begin position="570"/>
        <end position="666"/>
    </location>
</feature>
<keyword evidence="9" id="KW-0539">Nucleus</keyword>
<dbReference type="InterPro" id="IPR004092">
    <property type="entry name" value="Mbt"/>
</dbReference>
<dbReference type="InterPro" id="IPR050548">
    <property type="entry name" value="PcG_chromatin_remod_factors"/>
</dbReference>
<dbReference type="GO" id="GO:0003682">
    <property type="term" value="F:chromatin binding"/>
    <property type="evidence" value="ECO:0007669"/>
    <property type="project" value="TreeGrafter"/>
</dbReference>
<comment type="subcellular location">
    <subcellularLocation>
        <location evidence="1">Nucleus</location>
    </subcellularLocation>
</comment>
<keyword evidence="5" id="KW-0862">Zinc</keyword>
<dbReference type="Gene3D" id="3.30.60.160">
    <property type="match status" value="1"/>
</dbReference>
<dbReference type="PROSITE" id="PS51024">
    <property type="entry name" value="ZF_FCS"/>
    <property type="match status" value="1"/>
</dbReference>
<evidence type="ECO:0000256" key="11">
    <source>
        <dbReference type="PROSITE-ProRule" id="PRU00459"/>
    </source>
</evidence>
<dbReference type="InterPro" id="IPR010916">
    <property type="entry name" value="TonB_box_CS"/>
</dbReference>
<protein>
    <recommendedName>
        <fullName evidence="13">FCS-type domain-containing protein</fullName>
    </recommendedName>
</protein>
<evidence type="ECO:0000259" key="13">
    <source>
        <dbReference type="PROSITE" id="PS51024"/>
    </source>
</evidence>
<dbReference type="EnsemblMetazoa" id="XM_022814911">
    <property type="protein sequence ID" value="XP_022670646"/>
    <property type="gene ID" value="LOC111254257"/>
</dbReference>
<keyword evidence="6" id="KW-0156">Chromatin regulator</keyword>
<dbReference type="GO" id="GO:0008270">
    <property type="term" value="F:zinc ion binding"/>
    <property type="evidence" value="ECO:0007669"/>
    <property type="project" value="UniProtKB-KW"/>
</dbReference>
<dbReference type="GO" id="GO:0042393">
    <property type="term" value="F:histone binding"/>
    <property type="evidence" value="ECO:0007669"/>
    <property type="project" value="TreeGrafter"/>
</dbReference>
<dbReference type="GO" id="GO:0005634">
    <property type="term" value="C:nucleus"/>
    <property type="evidence" value="ECO:0007669"/>
    <property type="project" value="UniProtKB-SubCell"/>
</dbReference>
<dbReference type="RefSeq" id="XP_022670646.1">
    <property type="nucleotide sequence ID" value="XM_022814911.1"/>
</dbReference>
<dbReference type="InterPro" id="IPR012313">
    <property type="entry name" value="Znf_FCS"/>
</dbReference>
<dbReference type="PANTHER" id="PTHR12247">
    <property type="entry name" value="POLYCOMB GROUP PROTEIN"/>
    <property type="match status" value="1"/>
</dbReference>
<feature type="repeat" description="MBT" evidence="11">
    <location>
        <begin position="222"/>
        <end position="339"/>
    </location>
</feature>
<keyword evidence="4 10" id="KW-0863">Zinc-finger</keyword>
<dbReference type="Pfam" id="PF02820">
    <property type="entry name" value="MBT"/>
    <property type="match status" value="4"/>
</dbReference>
<reference evidence="14" key="1">
    <citation type="submission" date="2021-01" db="UniProtKB">
        <authorList>
            <consortium name="EnsemblMetazoa"/>
        </authorList>
    </citation>
    <scope>IDENTIFICATION</scope>
</reference>
<keyword evidence="2" id="KW-0479">Metal-binding</keyword>
<evidence type="ECO:0000313" key="14">
    <source>
        <dbReference type="EnsemblMetazoa" id="XP_022670646"/>
    </source>
</evidence>
<evidence type="ECO:0000256" key="3">
    <source>
        <dbReference type="ARBA" id="ARBA00022737"/>
    </source>
</evidence>
<keyword evidence="15" id="KW-1185">Reference proteome</keyword>
<accession>A0A7M7KQZ6</accession>
<evidence type="ECO:0000256" key="9">
    <source>
        <dbReference type="ARBA" id="ARBA00023242"/>
    </source>
</evidence>
<feature type="region of interest" description="Disordered" evidence="12">
    <location>
        <begin position="878"/>
        <end position="901"/>
    </location>
</feature>
<dbReference type="GeneID" id="111254257"/>
<evidence type="ECO:0000313" key="15">
    <source>
        <dbReference type="Proteomes" id="UP000594260"/>
    </source>
</evidence>
<evidence type="ECO:0000256" key="7">
    <source>
        <dbReference type="ARBA" id="ARBA00023015"/>
    </source>
</evidence>
<dbReference type="SMART" id="SM00561">
    <property type="entry name" value="MBT"/>
    <property type="match status" value="4"/>
</dbReference>
<evidence type="ECO:0000256" key="12">
    <source>
        <dbReference type="SAM" id="MobiDB-lite"/>
    </source>
</evidence>
<sequence>MVDHPTLLPPRPPLSGTLSALSLHAFLLLITQQPKDQEAAPATITLYRQPSSRQFYYFHPSIQLCRRIGSISSRRSETVVVVAAAASCCEFRLFPTGQPRSVALTGSGNPVCNNCDKCILAEVASNLISSTYQETSMDPVDTNGVLDSDGEPMDDRSNLSSRCATTQNSVEPKLLCERCGRQGKAVSFYGKKKQYCSFSCSRPSVVAKKIQQKKNVRLPGSFDWRTMLDKPQFKAGPVSSFKFAPLSEWWARNVTVDMKVEVQNHDASDIIQRVVYWVASILEVKGYFVKLRYVGFENDASMDFWANLCYVQEEDTHLVDHSVHHVGWCAVHERPLVPPKTIENNTNNWRDYMVRRLTGSKTLPHNFHKVVREKLKSRFEIGMRVEAVDKTRLSSLRVAVVQKIVGRRLFVKYERMEDDEGFWFHEKSPMIHPVGWARMTGHELLSTEEYAKNSLSKALNNKFGPKDASWTLLPPIVVHEEVAAEFETTRFEVGMKLEVIDPLNLSMICVGTVFKVLRSHFLMIAVDGATSPNGSDLMCYHATSPYIFPAGFCKAAGVALQPPHGYKKKFDWDEYLRETESRAAPMNLFKRVLPAHEFQPGQWVEAVDLMDPKLVCVAQVTRVVDRLLRIHFEGWDESYDQWVDCESPDIFPIGWCDMVEYLLTPPNTGNGLETPVHLQTPGGAAARKKRESGNATGGGRAKKKKRMGFKGESRTSGGKSFPHARSANSGTVEIKNEPTTADDEPEDAMALEIAVPMENEIVPTVNANVVEDASSTQENEPSVTVIKEALSPLKSWSCERVADHLKTQCPNTAQAVTANKLTGEQLETMTAAELAALGVPLDEAKTSFELLLKKDGGQAPVAVTGTNGGIEAALAKSASTREPRLSAVTAAADVDSNNTSR</sequence>
<dbReference type="GO" id="GO:0045892">
    <property type="term" value="P:negative regulation of DNA-templated transcription"/>
    <property type="evidence" value="ECO:0007669"/>
    <property type="project" value="TreeGrafter"/>
</dbReference>
<dbReference type="OrthoDB" id="5800688at2759"/>
<dbReference type="Proteomes" id="UP000594260">
    <property type="component" value="Unplaced"/>
</dbReference>
<keyword evidence="7" id="KW-0805">Transcription regulation</keyword>
<organism evidence="14 15">
    <name type="scientific">Varroa destructor</name>
    <name type="common">Honeybee mite</name>
    <dbReference type="NCBI Taxonomy" id="109461"/>
    <lineage>
        <taxon>Eukaryota</taxon>
        <taxon>Metazoa</taxon>
        <taxon>Ecdysozoa</taxon>
        <taxon>Arthropoda</taxon>
        <taxon>Chelicerata</taxon>
        <taxon>Arachnida</taxon>
        <taxon>Acari</taxon>
        <taxon>Parasitiformes</taxon>
        <taxon>Mesostigmata</taxon>
        <taxon>Gamasina</taxon>
        <taxon>Dermanyssoidea</taxon>
        <taxon>Varroidae</taxon>
        <taxon>Varroa</taxon>
    </lineage>
</organism>
<dbReference type="AlphaFoldDB" id="A0A7M7KQZ6"/>
<dbReference type="CDD" id="cd20099">
    <property type="entry name" value="MBT_dSfmbt-like_rpt3"/>
    <property type="match status" value="1"/>
</dbReference>
<keyword evidence="3" id="KW-0677">Repeat</keyword>
<dbReference type="CDD" id="cd20100">
    <property type="entry name" value="MBT_dSfmbt-like_rpt4"/>
    <property type="match status" value="1"/>
</dbReference>
<dbReference type="PANTHER" id="PTHR12247:SF104">
    <property type="entry name" value="POLYCOMB PROTEIN SFMBT"/>
    <property type="match status" value="1"/>
</dbReference>
<evidence type="ECO:0000256" key="2">
    <source>
        <dbReference type="ARBA" id="ARBA00022723"/>
    </source>
</evidence>